<reference evidence="2" key="2">
    <citation type="journal article" date="2015" name="Data Brief">
        <title>Shoot transcriptome of the giant reed, Arundo donax.</title>
        <authorList>
            <person name="Barrero R.A."/>
            <person name="Guerrero F.D."/>
            <person name="Moolhuijzen P."/>
            <person name="Goolsby J.A."/>
            <person name="Tidwell J."/>
            <person name="Bellgard S.E."/>
            <person name="Bellgard M.I."/>
        </authorList>
    </citation>
    <scope>NUCLEOTIDE SEQUENCE</scope>
    <source>
        <tissue evidence="2">Shoot tissue taken approximately 20 cm above the soil surface</tissue>
    </source>
</reference>
<name>A0A0A8Y7Z7_ARUDO</name>
<sequence>MIWPVVLLKRPRRITSDSMDGRINPFVIKRRQQCIWSWEPRRVARIGNYYYVVQQISWMGLSSMPIAVAVVPFVLMSADLGALPWFKLSF</sequence>
<evidence type="ECO:0000313" key="2">
    <source>
        <dbReference type="EMBL" id="JAD21310.1"/>
    </source>
</evidence>
<evidence type="ECO:0000256" key="1">
    <source>
        <dbReference type="SAM" id="Phobius"/>
    </source>
</evidence>
<proteinExistence type="predicted"/>
<reference evidence="2" key="1">
    <citation type="submission" date="2014-09" db="EMBL/GenBank/DDBJ databases">
        <authorList>
            <person name="Magalhaes I.L.F."/>
            <person name="Oliveira U."/>
            <person name="Santos F.R."/>
            <person name="Vidigal T.H.D.A."/>
            <person name="Brescovit A.D."/>
            <person name="Santos A.J."/>
        </authorList>
    </citation>
    <scope>NUCLEOTIDE SEQUENCE</scope>
    <source>
        <tissue evidence="2">Shoot tissue taken approximately 20 cm above the soil surface</tissue>
    </source>
</reference>
<feature type="transmembrane region" description="Helical" evidence="1">
    <location>
        <begin position="66"/>
        <end position="86"/>
    </location>
</feature>
<organism evidence="2">
    <name type="scientific">Arundo donax</name>
    <name type="common">Giant reed</name>
    <name type="synonym">Donax arundinaceus</name>
    <dbReference type="NCBI Taxonomy" id="35708"/>
    <lineage>
        <taxon>Eukaryota</taxon>
        <taxon>Viridiplantae</taxon>
        <taxon>Streptophyta</taxon>
        <taxon>Embryophyta</taxon>
        <taxon>Tracheophyta</taxon>
        <taxon>Spermatophyta</taxon>
        <taxon>Magnoliopsida</taxon>
        <taxon>Liliopsida</taxon>
        <taxon>Poales</taxon>
        <taxon>Poaceae</taxon>
        <taxon>PACMAD clade</taxon>
        <taxon>Arundinoideae</taxon>
        <taxon>Arundineae</taxon>
        <taxon>Arundo</taxon>
    </lineage>
</organism>
<dbReference type="EMBL" id="GBRH01276585">
    <property type="protein sequence ID" value="JAD21310.1"/>
    <property type="molecule type" value="Transcribed_RNA"/>
</dbReference>
<dbReference type="AlphaFoldDB" id="A0A0A8Y7Z7"/>
<keyword evidence="1" id="KW-0812">Transmembrane</keyword>
<keyword evidence="1" id="KW-1133">Transmembrane helix</keyword>
<accession>A0A0A8Y7Z7</accession>
<keyword evidence="1" id="KW-0472">Membrane</keyword>
<protein>
    <submittedName>
        <fullName evidence="2">Uncharacterized protein</fullName>
    </submittedName>
</protein>